<dbReference type="InterPro" id="IPR030934">
    <property type="entry name" value="Intein_C"/>
</dbReference>
<name>A0A1C4XWR5_9ACTN</name>
<dbReference type="NCBIfam" id="TIGR01443">
    <property type="entry name" value="intein_Cterm"/>
    <property type="match status" value="1"/>
</dbReference>
<reference evidence="2" key="1">
    <citation type="submission" date="2016-06" db="EMBL/GenBank/DDBJ databases">
        <authorList>
            <person name="Varghese N."/>
        </authorList>
    </citation>
    <scope>NUCLEOTIDE SEQUENCE [LARGE SCALE GENOMIC DNA]</scope>
    <source>
        <strain evidence="2">DSM 45555</strain>
    </source>
</reference>
<evidence type="ECO:0000313" key="1">
    <source>
        <dbReference type="EMBL" id="SCF12880.1"/>
    </source>
</evidence>
<dbReference type="EMBL" id="FMCV01000009">
    <property type="protein sequence ID" value="SCF12880.1"/>
    <property type="molecule type" value="Genomic_DNA"/>
</dbReference>
<dbReference type="SUPFAM" id="SSF51294">
    <property type="entry name" value="Hedgehog/intein (Hint) domain"/>
    <property type="match status" value="1"/>
</dbReference>
<dbReference type="AlphaFoldDB" id="A0A1C4XWR5"/>
<evidence type="ECO:0000313" key="2">
    <source>
        <dbReference type="Proteomes" id="UP000198551"/>
    </source>
</evidence>
<dbReference type="Pfam" id="PF07591">
    <property type="entry name" value="PT-HINT"/>
    <property type="match status" value="1"/>
</dbReference>
<dbReference type="Proteomes" id="UP000198551">
    <property type="component" value="Unassembled WGS sequence"/>
</dbReference>
<dbReference type="Gene3D" id="2.170.16.10">
    <property type="entry name" value="Hedgehog/Intein (Hint) domain"/>
    <property type="match status" value="1"/>
</dbReference>
<accession>A0A1C4XWR5</accession>
<keyword evidence="2" id="KW-1185">Reference proteome</keyword>
<dbReference type="InterPro" id="IPR036844">
    <property type="entry name" value="Hint_dom_sf"/>
</dbReference>
<sequence>MVATDNHPFWVAGLDEWVDAANLRAGQWLRTSAGTHVQISATRQWTEPAQVHNLTVDDIHTYYVLAGNTPVLVHNCNNVISNADGYDNAGALGAHGNGTAFSGIYEPSTGGFRAHLSVDPDMPNPPANSVRRLGGHGQINFEHFGGSRETVGFTMFSEEGGFSVSWMSRSVNGRNHGNPLAPVGTRQSIMDAISAATGRKVWSR</sequence>
<dbReference type="RefSeq" id="WP_244166974.1">
    <property type="nucleotide sequence ID" value="NZ_FMCV01000009.1"/>
</dbReference>
<gene>
    <name evidence="1" type="ORF">GA0070215_10915</name>
</gene>
<proteinExistence type="predicted"/>
<organism evidence="1 2">
    <name type="scientific">Micromonospora marina</name>
    <dbReference type="NCBI Taxonomy" id="307120"/>
    <lineage>
        <taxon>Bacteria</taxon>
        <taxon>Bacillati</taxon>
        <taxon>Actinomycetota</taxon>
        <taxon>Actinomycetes</taxon>
        <taxon>Micromonosporales</taxon>
        <taxon>Micromonosporaceae</taxon>
        <taxon>Micromonospora</taxon>
    </lineage>
</organism>
<dbReference type="PROSITE" id="PS50818">
    <property type="entry name" value="INTEIN_C_TER"/>
    <property type="match status" value="1"/>
</dbReference>
<protein>
    <submittedName>
        <fullName evidence="1">Intein C-terminal splicing region</fullName>
    </submittedName>
</protein>